<protein>
    <submittedName>
        <fullName evidence="1">Uncharacterized protein</fullName>
    </submittedName>
</protein>
<organism evidence="1">
    <name type="scientific">marine metagenome</name>
    <dbReference type="NCBI Taxonomy" id="408172"/>
    <lineage>
        <taxon>unclassified sequences</taxon>
        <taxon>metagenomes</taxon>
        <taxon>ecological metagenomes</taxon>
    </lineage>
</organism>
<dbReference type="AlphaFoldDB" id="A0A381TCY1"/>
<name>A0A381TCY1_9ZZZZ</name>
<evidence type="ECO:0000313" key="1">
    <source>
        <dbReference type="EMBL" id="SVA13351.1"/>
    </source>
</evidence>
<reference evidence="1" key="1">
    <citation type="submission" date="2018-05" db="EMBL/GenBank/DDBJ databases">
        <authorList>
            <person name="Lanie J.A."/>
            <person name="Ng W.-L."/>
            <person name="Kazmierczak K.M."/>
            <person name="Andrzejewski T.M."/>
            <person name="Davidsen T.M."/>
            <person name="Wayne K.J."/>
            <person name="Tettelin H."/>
            <person name="Glass J.I."/>
            <person name="Rusch D."/>
            <person name="Podicherti R."/>
            <person name="Tsui H.-C.T."/>
            <person name="Winkler M.E."/>
        </authorList>
    </citation>
    <scope>NUCLEOTIDE SEQUENCE</scope>
</reference>
<dbReference type="EMBL" id="UINC01004307">
    <property type="protein sequence ID" value="SVA13351.1"/>
    <property type="molecule type" value="Genomic_DNA"/>
</dbReference>
<accession>A0A381TCY1</accession>
<proteinExistence type="predicted"/>
<gene>
    <name evidence="1" type="ORF">METZ01_LOCUS66205</name>
</gene>
<sequence length="146" mass="17255">MAKLFSLNPAWLAVFIFAMILATPNDSLALERVSLKKYPELSIPVPNPMVISKLPARKSFQVNHEEFILQFFFNGRDIFGYILKRNKRRPIYFRWCFFRNCEESPYDFNKVIAEAFNPPYDSDFFSIKFPSYLNYSFQGMMFSSPK</sequence>